<dbReference type="AlphaFoldDB" id="A0A4S4KA07"/>
<dbReference type="InterPro" id="IPR013087">
    <property type="entry name" value="Znf_C2H2_type"/>
</dbReference>
<dbReference type="SMART" id="SM00424">
    <property type="entry name" value="STE"/>
    <property type="match status" value="1"/>
</dbReference>
<feature type="compositionally biased region" description="Basic and acidic residues" evidence="12">
    <location>
        <begin position="71"/>
        <end position="81"/>
    </location>
</feature>
<dbReference type="Proteomes" id="UP000309038">
    <property type="component" value="Unassembled WGS sequence"/>
</dbReference>
<feature type="region of interest" description="Disordered" evidence="12">
    <location>
        <begin position="922"/>
        <end position="948"/>
    </location>
</feature>
<protein>
    <recommendedName>
        <fullName evidence="13">C2H2-type domain-containing protein</fullName>
    </recommendedName>
</protein>
<dbReference type="GO" id="GO:1990526">
    <property type="term" value="C:Ste12p-Dig1p-Dig2p complex"/>
    <property type="evidence" value="ECO:0007669"/>
    <property type="project" value="TreeGrafter"/>
</dbReference>
<evidence type="ECO:0000256" key="5">
    <source>
        <dbReference type="ARBA" id="ARBA00022833"/>
    </source>
</evidence>
<evidence type="ECO:0000256" key="9">
    <source>
        <dbReference type="ARBA" id="ARBA00023242"/>
    </source>
</evidence>
<dbReference type="GO" id="GO:0003700">
    <property type="term" value="F:DNA-binding transcription factor activity"/>
    <property type="evidence" value="ECO:0007669"/>
    <property type="project" value="InterPro"/>
</dbReference>
<evidence type="ECO:0000256" key="7">
    <source>
        <dbReference type="ARBA" id="ARBA00023125"/>
    </source>
</evidence>
<proteinExistence type="inferred from homology"/>
<keyword evidence="4 11" id="KW-0863">Zinc-finger</keyword>
<dbReference type="InterPro" id="IPR003120">
    <property type="entry name" value="Ste12"/>
</dbReference>
<dbReference type="Pfam" id="PF00096">
    <property type="entry name" value="zf-C2H2"/>
    <property type="match status" value="2"/>
</dbReference>
<feature type="compositionally biased region" description="Basic and acidic residues" evidence="12">
    <location>
        <begin position="392"/>
        <end position="402"/>
    </location>
</feature>
<feature type="compositionally biased region" description="Low complexity" evidence="12">
    <location>
        <begin position="103"/>
        <end position="117"/>
    </location>
</feature>
<feature type="domain" description="C2H2-type" evidence="13">
    <location>
        <begin position="666"/>
        <end position="688"/>
    </location>
</feature>
<sequence>MNTSSFNPTHSPGSSMSSARSSPQLYPEDVMYPGSEHHPSRYASPFLPQGQHELGARSSALQISTTAPSTHAHEPEEETAHPSRMQTQLQHGDVDLTMEEMNQASTSSHQSSPAPSSRAGSVLGTSFRSIDEGLSRPLTHKERESLSHLDRLKFFLATAPSRWSADGPGMSAADPSALPVGHPNSAHPALNRFLLPNSEYVSCVLWGGLYHITGTDIVRALVFRFEAFGRPVKNMKKFEEGVFSDLRNLKPGVDACLEEPKSPFLDLLFKYQCIRTQKKQKVFYWFSVPHDRLFLDALERDLKREKMGLEPTTVVAGEPALSFTYDPKRSLYDQFSKATGASDGEDELEATVRRADESAGSDGEESKDTLVFSGASDRQHQSDADLSSEADEPAKSSDDIDKSSGLPSKLKSKSALHGPNSPFFSMFSLFEGSPTYKQRRKKIPKHRSPSALGGSPYIGDSPDEYFGHPASVVSAIRAAEPQIDRYGRDTTRLSAADMFLAQARGDFGPQSNPDLIATQKERQRRAMQARADQFSGKGYFGGGMAGTVDAVQQQQAMRSSPEGMFPGHSPLMNANGGISLEHDRARPHMEQRHTFPLMNFGPQQHQRSSTQAYGAQIPNSWPPTADSVPIPKTKAFVCPLFSCGRMFKRMEHLKRHLRTHTLERPYQCQRCKKRFSRSDNLNQHIRTHMRGGDGVNGIGDEADVESEDLDELEAEDGYIGALGGVPDVNLCEVEIQGQVQEVPGDEEGLVMPTSGLQSIHANTNELLDEGQDVYYSDSGASVLVETPEQFMTTSSPNGGQWAAIRQHPSPAFSTVSMPSPHMGPTPYSHVSEYISLSAPSHKAAFDHASLYPAEMSNGPGPIRRHRSATPSMGRYNDGVRRPFTATESAARAYHPYAMAAAHSAESSPMAYTVPLGYESQLPAGVSRSGSHSRSSSSGQQQQQQLQDQMHQMLNLEQIEADGMSAAYAHEPAVVVAGQPSFSEFYRTESPLQFAAATGAFEVVETDPVHAQGMFPMSMGESHPQMSSYGSHPADTGYYSAMAHHAVSL</sequence>
<dbReference type="PANTHER" id="PTHR47427:SF1">
    <property type="entry name" value="PROTEIN STE12"/>
    <property type="match status" value="1"/>
</dbReference>
<evidence type="ECO:0000256" key="6">
    <source>
        <dbReference type="ARBA" id="ARBA00023015"/>
    </source>
</evidence>
<feature type="compositionally biased region" description="Low complexity" evidence="12">
    <location>
        <begin position="926"/>
        <end position="948"/>
    </location>
</feature>
<keyword evidence="6" id="KW-0805">Transcription regulation</keyword>
<dbReference type="PROSITE" id="PS50157">
    <property type="entry name" value="ZINC_FINGER_C2H2_2"/>
    <property type="match status" value="2"/>
</dbReference>
<dbReference type="PROSITE" id="PS00028">
    <property type="entry name" value="ZINC_FINGER_C2H2_1"/>
    <property type="match status" value="2"/>
</dbReference>
<evidence type="ECO:0000313" key="15">
    <source>
        <dbReference type="Proteomes" id="UP000309038"/>
    </source>
</evidence>
<evidence type="ECO:0000256" key="11">
    <source>
        <dbReference type="PROSITE-ProRule" id="PRU00042"/>
    </source>
</evidence>
<evidence type="ECO:0000256" key="8">
    <source>
        <dbReference type="ARBA" id="ARBA00023163"/>
    </source>
</evidence>
<dbReference type="EMBL" id="SGPJ01000507">
    <property type="protein sequence ID" value="THG94077.1"/>
    <property type="molecule type" value="Genomic_DNA"/>
</dbReference>
<keyword evidence="7" id="KW-0238">DNA-binding</keyword>
<comment type="caution">
    <text evidence="14">The sequence shown here is derived from an EMBL/GenBank/DDBJ whole genome shotgun (WGS) entry which is preliminary data.</text>
</comment>
<reference evidence="14 15" key="1">
    <citation type="submission" date="2019-02" db="EMBL/GenBank/DDBJ databases">
        <title>Genome sequencing of the rare red list fungi Phlebia centrifuga.</title>
        <authorList>
            <person name="Buettner E."/>
            <person name="Kellner H."/>
        </authorList>
    </citation>
    <scope>NUCLEOTIDE SEQUENCE [LARGE SCALE GENOMIC DNA]</scope>
    <source>
        <strain evidence="14 15">DSM 108282</strain>
    </source>
</reference>
<dbReference type="GO" id="GO:0005634">
    <property type="term" value="C:nucleus"/>
    <property type="evidence" value="ECO:0007669"/>
    <property type="project" value="UniProtKB-SubCell"/>
</dbReference>
<name>A0A4S4KA07_9APHY</name>
<keyword evidence="15" id="KW-1185">Reference proteome</keyword>
<evidence type="ECO:0000313" key="14">
    <source>
        <dbReference type="EMBL" id="THG94077.1"/>
    </source>
</evidence>
<feature type="region of interest" description="Disordered" evidence="12">
    <location>
        <begin position="1"/>
        <end position="87"/>
    </location>
</feature>
<evidence type="ECO:0000256" key="1">
    <source>
        <dbReference type="ARBA" id="ARBA00004123"/>
    </source>
</evidence>
<dbReference type="InterPro" id="IPR036236">
    <property type="entry name" value="Znf_C2H2_sf"/>
</dbReference>
<keyword evidence="3" id="KW-0677">Repeat</keyword>
<evidence type="ECO:0000256" key="4">
    <source>
        <dbReference type="ARBA" id="ARBA00022771"/>
    </source>
</evidence>
<evidence type="ECO:0000259" key="13">
    <source>
        <dbReference type="PROSITE" id="PS50157"/>
    </source>
</evidence>
<dbReference type="Pfam" id="PF02200">
    <property type="entry name" value="STE"/>
    <property type="match status" value="1"/>
</dbReference>
<dbReference type="SMART" id="SM00355">
    <property type="entry name" value="ZnF_C2H2"/>
    <property type="match status" value="2"/>
</dbReference>
<keyword evidence="9" id="KW-0539">Nucleus</keyword>
<keyword evidence="2" id="KW-0479">Metal-binding</keyword>
<dbReference type="PANTHER" id="PTHR47427">
    <property type="entry name" value="PROTEIN STE12"/>
    <property type="match status" value="1"/>
</dbReference>
<dbReference type="Gene3D" id="3.30.160.60">
    <property type="entry name" value="Classic Zinc Finger"/>
    <property type="match status" value="2"/>
</dbReference>
<feature type="compositionally biased region" description="Polar residues" evidence="12">
    <location>
        <begin position="1"/>
        <end position="10"/>
    </location>
</feature>
<dbReference type="FunFam" id="3.30.160.60:FF:000064">
    <property type="entry name" value="Early growth response protein 3"/>
    <property type="match status" value="1"/>
</dbReference>
<evidence type="ECO:0000256" key="2">
    <source>
        <dbReference type="ARBA" id="ARBA00022723"/>
    </source>
</evidence>
<feature type="compositionally biased region" description="Low complexity" evidence="12">
    <location>
        <begin position="403"/>
        <end position="415"/>
    </location>
</feature>
<dbReference type="SUPFAM" id="SSF57667">
    <property type="entry name" value="beta-beta-alpha zinc fingers"/>
    <property type="match status" value="1"/>
</dbReference>
<organism evidence="14 15">
    <name type="scientific">Hermanssonia centrifuga</name>
    <dbReference type="NCBI Taxonomy" id="98765"/>
    <lineage>
        <taxon>Eukaryota</taxon>
        <taxon>Fungi</taxon>
        <taxon>Dikarya</taxon>
        <taxon>Basidiomycota</taxon>
        <taxon>Agaricomycotina</taxon>
        <taxon>Agaricomycetes</taxon>
        <taxon>Polyporales</taxon>
        <taxon>Meruliaceae</taxon>
        <taxon>Hermanssonia</taxon>
    </lineage>
</organism>
<gene>
    <name evidence="14" type="ORF">EW026_g7321</name>
</gene>
<evidence type="ECO:0000256" key="3">
    <source>
        <dbReference type="ARBA" id="ARBA00022737"/>
    </source>
</evidence>
<comment type="subcellular location">
    <subcellularLocation>
        <location evidence="1">Nucleus</location>
    </subcellularLocation>
</comment>
<feature type="compositionally biased region" description="Low complexity" evidence="12">
    <location>
        <begin position="11"/>
        <end position="22"/>
    </location>
</feature>
<dbReference type="GO" id="GO:0008270">
    <property type="term" value="F:zinc ion binding"/>
    <property type="evidence" value="ECO:0007669"/>
    <property type="project" value="UniProtKB-KW"/>
</dbReference>
<feature type="region of interest" description="Disordered" evidence="12">
    <location>
        <begin position="339"/>
        <end position="415"/>
    </location>
</feature>
<dbReference type="GO" id="GO:1990527">
    <property type="term" value="C:Tec1p-Ste12p-Dig1p complex"/>
    <property type="evidence" value="ECO:0007669"/>
    <property type="project" value="TreeGrafter"/>
</dbReference>
<feature type="domain" description="C2H2-type" evidence="13">
    <location>
        <begin position="636"/>
        <end position="665"/>
    </location>
</feature>
<feature type="region of interest" description="Disordered" evidence="12">
    <location>
        <begin position="101"/>
        <end position="122"/>
    </location>
</feature>
<dbReference type="GO" id="GO:0003677">
    <property type="term" value="F:DNA binding"/>
    <property type="evidence" value="ECO:0007669"/>
    <property type="project" value="UniProtKB-KW"/>
</dbReference>
<comment type="similarity">
    <text evidence="10">Belongs to the STE12 transcription factor family.</text>
</comment>
<evidence type="ECO:0000256" key="12">
    <source>
        <dbReference type="SAM" id="MobiDB-lite"/>
    </source>
</evidence>
<accession>A0A4S4KA07</accession>
<evidence type="ECO:0000256" key="10">
    <source>
        <dbReference type="ARBA" id="ARBA00024345"/>
    </source>
</evidence>
<keyword evidence="5" id="KW-0862">Zinc</keyword>
<dbReference type="InterPro" id="IPR052127">
    <property type="entry name" value="STE12_transcription_factor"/>
</dbReference>
<keyword evidence="8" id="KW-0804">Transcription</keyword>